<keyword evidence="1" id="KW-0560">Oxidoreductase</keyword>
<dbReference type="Gene3D" id="3.20.20.100">
    <property type="entry name" value="NADP-dependent oxidoreductase domain"/>
    <property type="match status" value="1"/>
</dbReference>
<dbReference type="InterPro" id="IPR036812">
    <property type="entry name" value="NAD(P)_OxRdtase_dom_sf"/>
</dbReference>
<dbReference type="AlphaFoldDB" id="A0A074XYL1"/>
<evidence type="ECO:0000256" key="1">
    <source>
        <dbReference type="ARBA" id="ARBA00023002"/>
    </source>
</evidence>
<dbReference type="RefSeq" id="XP_013339036.1">
    <property type="nucleotide sequence ID" value="XM_013483582.1"/>
</dbReference>
<dbReference type="PANTHER" id="PTHR43364">
    <property type="entry name" value="NADH-SPECIFIC METHYLGLYOXAL REDUCTASE-RELATED"/>
    <property type="match status" value="1"/>
</dbReference>
<dbReference type="SUPFAM" id="SSF51430">
    <property type="entry name" value="NAD(P)-linked oxidoreductase"/>
    <property type="match status" value="1"/>
</dbReference>
<dbReference type="GeneID" id="25369178"/>
<dbReference type="STRING" id="1043005.A0A074XYL1"/>
<feature type="non-terminal residue" evidence="3">
    <location>
        <position position="66"/>
    </location>
</feature>
<dbReference type="Proteomes" id="UP000030641">
    <property type="component" value="Unassembled WGS sequence"/>
</dbReference>
<dbReference type="Pfam" id="PF00248">
    <property type="entry name" value="Aldo_ket_red"/>
    <property type="match status" value="1"/>
</dbReference>
<dbReference type="InParanoid" id="A0A074XYL1"/>
<evidence type="ECO:0000259" key="2">
    <source>
        <dbReference type="Pfam" id="PF00248"/>
    </source>
</evidence>
<evidence type="ECO:0000313" key="3">
    <source>
        <dbReference type="EMBL" id="KEQ90560.1"/>
    </source>
</evidence>
<dbReference type="OrthoDB" id="1720422at2759"/>
<dbReference type="PANTHER" id="PTHR43364:SF4">
    <property type="entry name" value="NAD(P)-LINKED OXIDOREDUCTASE SUPERFAMILY PROTEIN"/>
    <property type="match status" value="1"/>
</dbReference>
<organism evidence="3 4">
    <name type="scientific">Aureobasidium subglaciale (strain EXF-2481)</name>
    <name type="common">Aureobasidium pullulans var. subglaciale</name>
    <dbReference type="NCBI Taxonomy" id="1043005"/>
    <lineage>
        <taxon>Eukaryota</taxon>
        <taxon>Fungi</taxon>
        <taxon>Dikarya</taxon>
        <taxon>Ascomycota</taxon>
        <taxon>Pezizomycotina</taxon>
        <taxon>Dothideomycetes</taxon>
        <taxon>Dothideomycetidae</taxon>
        <taxon>Dothideales</taxon>
        <taxon>Saccotheciaceae</taxon>
        <taxon>Aureobasidium</taxon>
    </lineage>
</organism>
<dbReference type="InterPro" id="IPR023210">
    <property type="entry name" value="NADP_OxRdtase_dom"/>
</dbReference>
<accession>A0A074XYL1</accession>
<dbReference type="EMBL" id="KL584789">
    <property type="protein sequence ID" value="KEQ90560.1"/>
    <property type="molecule type" value="Genomic_DNA"/>
</dbReference>
<reference evidence="3 4" key="1">
    <citation type="journal article" date="2014" name="BMC Genomics">
        <title>Genome sequencing of four Aureobasidium pullulans varieties: biotechnological potential, stress tolerance, and description of new species.</title>
        <authorList>
            <person name="Gostin Ar C."/>
            <person name="Ohm R.A."/>
            <person name="Kogej T."/>
            <person name="Sonjak S."/>
            <person name="Turk M."/>
            <person name="Zajc J."/>
            <person name="Zalar P."/>
            <person name="Grube M."/>
            <person name="Sun H."/>
            <person name="Han J."/>
            <person name="Sharma A."/>
            <person name="Chiniquy J."/>
            <person name="Ngan C.Y."/>
            <person name="Lipzen A."/>
            <person name="Barry K."/>
            <person name="Grigoriev I.V."/>
            <person name="Gunde-Cimerman N."/>
        </authorList>
    </citation>
    <scope>NUCLEOTIDE SEQUENCE [LARGE SCALE GENOMIC DNA]</scope>
    <source>
        <strain evidence="3 4">EXF-2481</strain>
    </source>
</reference>
<gene>
    <name evidence="3" type="ORF">AUEXF2481DRAFT_57623</name>
</gene>
<keyword evidence="4" id="KW-1185">Reference proteome</keyword>
<evidence type="ECO:0000313" key="4">
    <source>
        <dbReference type="Proteomes" id="UP000030641"/>
    </source>
</evidence>
<sequence>LSMSEKEKNNKGYVNQYGLSRKHIFESVDNSLKRLDLKYVNLLQIHRFHLNTPVKETMEALHDLVK</sequence>
<dbReference type="InterPro" id="IPR050523">
    <property type="entry name" value="AKR_Detox_Biosynth"/>
</dbReference>
<proteinExistence type="predicted"/>
<feature type="non-terminal residue" evidence="3">
    <location>
        <position position="1"/>
    </location>
</feature>
<feature type="domain" description="NADP-dependent oxidoreductase" evidence="2">
    <location>
        <begin position="13"/>
        <end position="66"/>
    </location>
</feature>
<dbReference type="HOGENOM" id="CLU_2838019_0_0_1"/>
<dbReference type="GO" id="GO:0016491">
    <property type="term" value="F:oxidoreductase activity"/>
    <property type="evidence" value="ECO:0007669"/>
    <property type="project" value="UniProtKB-KW"/>
</dbReference>
<name>A0A074XYL1_AURSE</name>
<protein>
    <recommendedName>
        <fullName evidence="2">NADP-dependent oxidoreductase domain-containing protein</fullName>
    </recommendedName>
</protein>